<dbReference type="Proteomes" id="UP000292345">
    <property type="component" value="Unassembled WGS sequence"/>
</dbReference>
<reference evidence="2 3" key="1">
    <citation type="submission" date="2018-01" db="EMBL/GenBank/DDBJ databases">
        <title>Co-occurrence of chitin degradation, pigmentation and bioactivity in marine Pseudoalteromonas.</title>
        <authorList>
            <person name="Paulsen S."/>
            <person name="Gram L."/>
            <person name="Machado H."/>
        </authorList>
    </citation>
    <scope>NUCLEOTIDE SEQUENCE [LARGE SCALE GENOMIC DNA]</scope>
    <source>
        <strain evidence="2 3">S1946</strain>
    </source>
</reference>
<dbReference type="RefSeq" id="WP_130245617.1">
    <property type="nucleotide sequence ID" value="NZ_PPUZ01000040.1"/>
</dbReference>
<feature type="compositionally biased region" description="Polar residues" evidence="1">
    <location>
        <begin position="1"/>
        <end position="19"/>
    </location>
</feature>
<evidence type="ECO:0000313" key="2">
    <source>
        <dbReference type="EMBL" id="RZM78261.1"/>
    </source>
</evidence>
<evidence type="ECO:0000256" key="1">
    <source>
        <dbReference type="SAM" id="MobiDB-lite"/>
    </source>
</evidence>
<comment type="caution">
    <text evidence="2">The sequence shown here is derived from an EMBL/GenBank/DDBJ whole genome shotgun (WGS) entry which is preliminary data.</text>
</comment>
<name>A0A4Q7E6Q9_9GAMM</name>
<evidence type="ECO:0000313" key="3">
    <source>
        <dbReference type="Proteomes" id="UP000292345"/>
    </source>
</evidence>
<proteinExistence type="predicted"/>
<accession>A0A4Q7E6Q9</accession>
<protein>
    <submittedName>
        <fullName evidence="2">Uncharacterized protein</fullName>
    </submittedName>
</protein>
<dbReference type="EMBL" id="PPUZ01000040">
    <property type="protein sequence ID" value="RZM78261.1"/>
    <property type="molecule type" value="Genomic_DNA"/>
</dbReference>
<dbReference type="AlphaFoldDB" id="A0A4Q7E6Q9"/>
<organism evidence="2 3">
    <name type="scientific">Pseudoalteromonas rubra</name>
    <dbReference type="NCBI Taxonomy" id="43658"/>
    <lineage>
        <taxon>Bacteria</taxon>
        <taxon>Pseudomonadati</taxon>
        <taxon>Pseudomonadota</taxon>
        <taxon>Gammaproteobacteria</taxon>
        <taxon>Alteromonadales</taxon>
        <taxon>Pseudoalteromonadaceae</taxon>
        <taxon>Pseudoalteromonas</taxon>
    </lineage>
</organism>
<sequence>MKVSNNYGASQYASNQTAPALQRNKALRQGETKNQDDTLNTVLADDIFTRSNADFSDYEKANYTADGRLNLPPAFESHRGVIEAIFTSMDKLYSDTPKAAQRMFQAYSGVEQNILSESPELSHKDWGFSVNDQGVLVATGQLSDAQRDVIETHLNSNNSLVKAAQDFKAHFIEGLHIQRGDSGKSQYWGKYDVNNQNFADIIDFKSMMNQIASANESKTGGFEWRSKSQYAWEQGIVAQLKAKAEPKFSA</sequence>
<feature type="region of interest" description="Disordered" evidence="1">
    <location>
        <begin position="1"/>
        <end position="22"/>
    </location>
</feature>
<gene>
    <name evidence="2" type="ORF">C3B51_15335</name>
</gene>